<evidence type="ECO:0000313" key="4">
    <source>
        <dbReference type="EMBL" id="KAK1749461.1"/>
    </source>
</evidence>
<proteinExistence type="predicted"/>
<evidence type="ECO:0000313" key="5">
    <source>
        <dbReference type="Proteomes" id="UP001239445"/>
    </source>
</evidence>
<keyword evidence="5" id="KW-1185">Reference proteome</keyword>
<name>A0AAJ0B0K4_9PEZI</name>
<dbReference type="AlphaFoldDB" id="A0AAJ0B0K4"/>
<keyword evidence="1" id="KW-0732">Signal</keyword>
<feature type="domain" description="DUF7029" evidence="2">
    <location>
        <begin position="96"/>
        <end position="186"/>
    </location>
</feature>
<evidence type="ECO:0000259" key="2">
    <source>
        <dbReference type="Pfam" id="PF22974"/>
    </source>
</evidence>
<evidence type="ECO:0000259" key="3">
    <source>
        <dbReference type="Pfam" id="PF23865"/>
    </source>
</evidence>
<accession>A0AAJ0B0K4</accession>
<comment type="caution">
    <text evidence="4">The sequence shown here is derived from an EMBL/GenBank/DDBJ whole genome shotgun (WGS) entry which is preliminary data.</text>
</comment>
<dbReference type="Proteomes" id="UP001239445">
    <property type="component" value="Unassembled WGS sequence"/>
</dbReference>
<dbReference type="InterPro" id="IPR055647">
    <property type="entry name" value="DUF7223"/>
</dbReference>
<dbReference type="EMBL" id="MU839858">
    <property type="protein sequence ID" value="KAK1749461.1"/>
    <property type="molecule type" value="Genomic_DNA"/>
</dbReference>
<dbReference type="InterPro" id="IPR054293">
    <property type="entry name" value="DUF7029"/>
</dbReference>
<feature type="domain" description="DUF7223" evidence="3">
    <location>
        <begin position="243"/>
        <end position="498"/>
    </location>
</feature>
<sequence length="503" mass="55646">MKATAGFLTAFALGALAVPVVPVEEKSPYLMPGPVLGGDKINILKPILGSGDASPRKPSKDGYRDLRLKKDITLAWKNDEALTQAVLKANWNDAPEYKVINMEDFGDLVEDVDCTAPHLFIDFKRAEDISNAIREWGWVNDQSTHKLVVFANHPKCGEDATREPFLVTAIKYDKKEFRADMQVEAIKDFESVIPEGVLEIDTLIDPEEVLPPSFFDAATSDDANTSPASPLIKTKRADASISLSLNRDMSGNIFRIEKNGNYVSLDCTDCGTRGYLRAKAYVHISWFKVKTAYVEFRAEGVEVRVNLLLEAHLEHHVTDHKVLVPLMVYVGIPKIIALRFGANLGIGWDIGFEATGRVGWGIVGKMDNSLYRNCLKGCRDVNQGWGMTWTKKDPFASGEIKLTTDVHAFINPNFGVDLFGFGYEGGVAFLAPQFLGEVALRADTNGGICDNPATTIGLDVELAYGYSAFAYVGQNYQNTNWQADLFAPKSFVFYDQCFPIKNN</sequence>
<feature type="signal peptide" evidence="1">
    <location>
        <begin position="1"/>
        <end position="17"/>
    </location>
</feature>
<evidence type="ECO:0000256" key="1">
    <source>
        <dbReference type="SAM" id="SignalP"/>
    </source>
</evidence>
<reference evidence="4" key="1">
    <citation type="submission" date="2023-06" db="EMBL/GenBank/DDBJ databases">
        <title>Genome-scale phylogeny and comparative genomics of the fungal order Sordariales.</title>
        <authorList>
            <consortium name="Lawrence Berkeley National Laboratory"/>
            <person name="Hensen N."/>
            <person name="Bonometti L."/>
            <person name="Westerberg I."/>
            <person name="Brannstrom I.O."/>
            <person name="Guillou S."/>
            <person name="Cros-Aarteil S."/>
            <person name="Calhoun S."/>
            <person name="Haridas S."/>
            <person name="Kuo A."/>
            <person name="Mondo S."/>
            <person name="Pangilinan J."/>
            <person name="Riley R."/>
            <person name="Labutti K."/>
            <person name="Andreopoulos B."/>
            <person name="Lipzen A."/>
            <person name="Chen C."/>
            <person name="Yanf M."/>
            <person name="Daum C."/>
            <person name="Ng V."/>
            <person name="Clum A."/>
            <person name="Steindorff A."/>
            <person name="Ohm R."/>
            <person name="Martin F."/>
            <person name="Silar P."/>
            <person name="Natvig D."/>
            <person name="Lalanne C."/>
            <person name="Gautier V."/>
            <person name="Ament-Velasquez S.L."/>
            <person name="Kruys A."/>
            <person name="Hutchinson M.I."/>
            <person name="Powell A.J."/>
            <person name="Barry K."/>
            <person name="Miller A.N."/>
            <person name="Grigoriev I.V."/>
            <person name="Debuchy R."/>
            <person name="Gladieux P."/>
            <person name="Thoren M.H."/>
            <person name="Johannesson H."/>
        </authorList>
    </citation>
    <scope>NUCLEOTIDE SEQUENCE</scope>
    <source>
        <strain evidence="4">PSN4</strain>
    </source>
</reference>
<organism evidence="4 5">
    <name type="scientific">Echria macrotheca</name>
    <dbReference type="NCBI Taxonomy" id="438768"/>
    <lineage>
        <taxon>Eukaryota</taxon>
        <taxon>Fungi</taxon>
        <taxon>Dikarya</taxon>
        <taxon>Ascomycota</taxon>
        <taxon>Pezizomycotina</taxon>
        <taxon>Sordariomycetes</taxon>
        <taxon>Sordariomycetidae</taxon>
        <taxon>Sordariales</taxon>
        <taxon>Schizotheciaceae</taxon>
        <taxon>Echria</taxon>
    </lineage>
</organism>
<feature type="chain" id="PRO_5042471710" evidence="1">
    <location>
        <begin position="18"/>
        <end position="503"/>
    </location>
</feature>
<dbReference type="Pfam" id="PF23865">
    <property type="entry name" value="DUF7223"/>
    <property type="match status" value="1"/>
</dbReference>
<gene>
    <name evidence="4" type="ORF">QBC47DRAFT_441831</name>
</gene>
<dbReference type="Pfam" id="PF22974">
    <property type="entry name" value="DUF7029"/>
    <property type="match status" value="1"/>
</dbReference>
<protein>
    <submittedName>
        <fullName evidence="4">Uncharacterized protein</fullName>
    </submittedName>
</protein>